<evidence type="ECO:0000313" key="8">
    <source>
        <dbReference type="Proteomes" id="UP000320475"/>
    </source>
</evidence>
<feature type="domain" description="DNA/RNA non-specific endonuclease/pyrophosphatase/phosphodiesterase" evidence="6">
    <location>
        <begin position="80"/>
        <end position="329"/>
    </location>
</feature>
<dbReference type="InterPro" id="IPR044925">
    <property type="entry name" value="His-Me_finger_sf"/>
</dbReference>
<dbReference type="Gene3D" id="3.40.570.10">
    <property type="entry name" value="Extracellular Endonuclease, subunit A"/>
    <property type="match status" value="1"/>
</dbReference>
<dbReference type="SMART" id="SM00892">
    <property type="entry name" value="Endonuclease_NS"/>
    <property type="match status" value="1"/>
</dbReference>
<evidence type="ECO:0000259" key="5">
    <source>
        <dbReference type="SMART" id="SM00477"/>
    </source>
</evidence>
<dbReference type="GO" id="GO:0005634">
    <property type="term" value="C:nucleus"/>
    <property type="evidence" value="ECO:0007669"/>
    <property type="project" value="TreeGrafter"/>
</dbReference>
<dbReference type="EMBL" id="QEAM01000139">
    <property type="protein sequence ID" value="TPX45494.1"/>
    <property type="molecule type" value="Genomic_DNA"/>
</dbReference>
<dbReference type="InterPro" id="IPR044929">
    <property type="entry name" value="DNA/RNA_non-sp_Endonuclease_sf"/>
</dbReference>
<evidence type="ECO:0000256" key="2">
    <source>
        <dbReference type="PIRSR" id="PIRSR640255-1"/>
    </source>
</evidence>
<comment type="caution">
    <text evidence="7">The sequence shown here is derived from an EMBL/GenBank/DDBJ whole genome shotgun (WGS) entry which is preliminary data.</text>
</comment>
<dbReference type="SMART" id="SM00477">
    <property type="entry name" value="NUC"/>
    <property type="match status" value="1"/>
</dbReference>
<dbReference type="PANTHER" id="PTHR13966:SF5">
    <property type="entry name" value="ENDONUCLEASE G, MITOCHONDRIAL"/>
    <property type="match status" value="1"/>
</dbReference>
<dbReference type="InterPro" id="IPR020821">
    <property type="entry name" value="ENPP1-3/EXOG-like_nuc-like"/>
</dbReference>
<organism evidence="7 8">
    <name type="scientific">Synchytrium endobioticum</name>
    <dbReference type="NCBI Taxonomy" id="286115"/>
    <lineage>
        <taxon>Eukaryota</taxon>
        <taxon>Fungi</taxon>
        <taxon>Fungi incertae sedis</taxon>
        <taxon>Chytridiomycota</taxon>
        <taxon>Chytridiomycota incertae sedis</taxon>
        <taxon>Chytridiomycetes</taxon>
        <taxon>Synchytriales</taxon>
        <taxon>Synchytriaceae</taxon>
        <taxon>Synchytrium</taxon>
    </lineage>
</organism>
<dbReference type="GO" id="GO:0004521">
    <property type="term" value="F:RNA endonuclease activity"/>
    <property type="evidence" value="ECO:0007669"/>
    <property type="project" value="TreeGrafter"/>
</dbReference>
<reference evidence="7 8" key="1">
    <citation type="journal article" date="2019" name="Sci. Rep.">
        <title>Comparative genomics of chytrid fungi reveal insights into the obligate biotrophic and pathogenic lifestyle of Synchytrium endobioticum.</title>
        <authorList>
            <person name="van de Vossenberg B.T.L.H."/>
            <person name="Warris S."/>
            <person name="Nguyen H.D.T."/>
            <person name="van Gent-Pelzer M.P.E."/>
            <person name="Joly D.L."/>
            <person name="van de Geest H.C."/>
            <person name="Bonants P.J.M."/>
            <person name="Smith D.S."/>
            <person name="Levesque C.A."/>
            <person name="van der Lee T.A.J."/>
        </authorList>
    </citation>
    <scope>NUCLEOTIDE SEQUENCE [LARGE SCALE GENOMIC DNA]</scope>
    <source>
        <strain evidence="7 8">LEV6574</strain>
    </source>
</reference>
<dbReference type="GO" id="GO:0005743">
    <property type="term" value="C:mitochondrial inner membrane"/>
    <property type="evidence" value="ECO:0007669"/>
    <property type="project" value="TreeGrafter"/>
</dbReference>
<feature type="region of interest" description="Disordered" evidence="4">
    <location>
        <begin position="35"/>
        <end position="58"/>
    </location>
</feature>
<evidence type="ECO:0008006" key="9">
    <source>
        <dbReference type="Google" id="ProtNLM"/>
    </source>
</evidence>
<dbReference type="GO" id="GO:0000014">
    <property type="term" value="F:single-stranded DNA endodeoxyribonuclease activity"/>
    <property type="evidence" value="ECO:0007669"/>
    <property type="project" value="TreeGrafter"/>
</dbReference>
<evidence type="ECO:0000313" key="7">
    <source>
        <dbReference type="EMBL" id="TPX45494.1"/>
    </source>
</evidence>
<dbReference type="Pfam" id="PF01223">
    <property type="entry name" value="Endonuclease_NS"/>
    <property type="match status" value="1"/>
</dbReference>
<feature type="compositionally biased region" description="Pro residues" evidence="4">
    <location>
        <begin position="35"/>
        <end position="44"/>
    </location>
</feature>
<dbReference type="InterPro" id="IPR001604">
    <property type="entry name" value="Endo_G_ENPP1-like_dom"/>
</dbReference>
<feature type="domain" description="ENPP1-3/EXOG-like endonuclease/phosphodiesterase" evidence="5">
    <location>
        <begin position="81"/>
        <end position="329"/>
    </location>
</feature>
<dbReference type="OrthoDB" id="5418055at2759"/>
<sequence>MSKGRIQVFQSLAIFSSGVLAGLFGTSIFTKRGTPPPLLSPSPTHPIDSNTSPYEVSPVPDEVPPEYTKFGLPKSEAILSRASFITSINYRTRQPNWVLEVMTKESLERNVEREHTTFVVDPDVPRIWRARNDDYLKSGYSRGHLVPAADARSSYKAMRDTFLLSSNIIPQDTRNNILFWKWVEGFARSLIFEHGFSRAYIMSGPVWTADDALKASSAISATNQSTLSTPGSDASTGTSNTAPPVLRHVCYPLLGSMGIPVPTHIFKVVLAVRPNPEFGAPDNEEYYFAAFIVPNTAIPMCNGLMRYQVPRAKLDFMLGFRVFPKLDDAQVKDLCVERNVCELSRTIVAAAHRSAKREAAADTKVLMGDAE</sequence>
<dbReference type="SUPFAM" id="SSF54060">
    <property type="entry name" value="His-Me finger endonucleases"/>
    <property type="match status" value="1"/>
</dbReference>
<dbReference type="VEuPathDB" id="FungiDB:SeMB42_g08028"/>
<feature type="binding site" evidence="3">
    <location>
        <position position="176"/>
    </location>
    <ligand>
        <name>Mg(2+)</name>
        <dbReference type="ChEBI" id="CHEBI:18420"/>
        <note>catalytic</note>
    </ligand>
</feature>
<dbReference type="Proteomes" id="UP000320475">
    <property type="component" value="Unassembled WGS sequence"/>
</dbReference>
<evidence type="ECO:0000259" key="6">
    <source>
        <dbReference type="SMART" id="SM00892"/>
    </source>
</evidence>
<dbReference type="PANTHER" id="PTHR13966">
    <property type="entry name" value="ENDONUCLEASE RELATED"/>
    <property type="match status" value="1"/>
</dbReference>
<dbReference type="GO" id="GO:0046872">
    <property type="term" value="F:metal ion binding"/>
    <property type="evidence" value="ECO:0007669"/>
    <property type="project" value="UniProtKB-KW"/>
</dbReference>
<evidence type="ECO:0000256" key="1">
    <source>
        <dbReference type="ARBA" id="ARBA00010052"/>
    </source>
</evidence>
<keyword evidence="3" id="KW-0479">Metal-binding</keyword>
<gene>
    <name evidence="7" type="ORF">SeLEV6574_g03824</name>
</gene>
<proteinExistence type="inferred from homology"/>
<feature type="active site" description="Proton acceptor" evidence="2">
    <location>
        <position position="144"/>
    </location>
</feature>
<comment type="similarity">
    <text evidence="1">Belongs to the DNA/RNA non-specific endonuclease family.</text>
</comment>
<dbReference type="GO" id="GO:0003676">
    <property type="term" value="F:nucleic acid binding"/>
    <property type="evidence" value="ECO:0007669"/>
    <property type="project" value="InterPro"/>
</dbReference>
<evidence type="ECO:0000256" key="3">
    <source>
        <dbReference type="PIRSR" id="PIRSR640255-2"/>
    </source>
</evidence>
<dbReference type="GO" id="GO:0006309">
    <property type="term" value="P:apoptotic DNA fragmentation"/>
    <property type="evidence" value="ECO:0007669"/>
    <property type="project" value="TreeGrafter"/>
</dbReference>
<dbReference type="CDD" id="cd00091">
    <property type="entry name" value="NUC"/>
    <property type="match status" value="1"/>
</dbReference>
<dbReference type="AlphaFoldDB" id="A0A507D250"/>
<evidence type="ECO:0000256" key="4">
    <source>
        <dbReference type="SAM" id="MobiDB-lite"/>
    </source>
</evidence>
<accession>A0A507D250</accession>
<name>A0A507D250_9FUNG</name>
<dbReference type="InterPro" id="IPR040255">
    <property type="entry name" value="Non-specific_endonuclease"/>
</dbReference>
<protein>
    <recommendedName>
        <fullName evidence="9">Endonuclease</fullName>
    </recommendedName>
</protein>